<evidence type="ECO:0000313" key="2">
    <source>
        <dbReference type="Proteomes" id="UP000017243"/>
    </source>
</evidence>
<proteinExistence type="predicted"/>
<dbReference type="InterPro" id="IPR038765">
    <property type="entry name" value="Papain-like_cys_pep_sf"/>
</dbReference>
<sequence>MINQVYKHMGKPWLAGCSSSPAYGVDCSGLVMQGLYAGGISPVPTN</sequence>
<name>U4QER0_LACHE</name>
<evidence type="ECO:0000313" key="1">
    <source>
        <dbReference type="EMBL" id="CDI41556.1"/>
    </source>
</evidence>
<comment type="caution">
    <text evidence="1">The sequence shown here is derived from an EMBL/GenBank/DDBJ whole genome shotgun (WGS) entry which is preliminary data.</text>
</comment>
<protein>
    <recommendedName>
        <fullName evidence="3">NlpC/P60 domain-containing protein</fullName>
    </recommendedName>
</protein>
<dbReference type="Proteomes" id="UP000017243">
    <property type="component" value="Unassembled WGS sequence"/>
</dbReference>
<dbReference type="Gene3D" id="3.90.1720.10">
    <property type="entry name" value="endopeptidase domain like (from Nostoc punctiforme)"/>
    <property type="match status" value="1"/>
</dbReference>
<reference evidence="1 2" key="1">
    <citation type="submission" date="2013-09" db="EMBL/GenBank/DDBJ databases">
        <title>Draft Genome Sequence of five Lactobacillus helveticus strains CIRM-BIA 101T, 103, 104, 951 and 953 isolated from milk product.</title>
        <authorList>
            <person name="Valence F."/>
            <person name="Chuat V."/>
            <person name="Ma L."/>
            <person name="Creno S."/>
            <person name="Falentin H."/>
            <person name="Lortal S."/>
            <person name="Bizet C."/>
            <person name="Clermont D."/>
            <person name="Loux V."/>
            <person name="Bouchier C."/>
            <person name="Cousin S."/>
        </authorList>
    </citation>
    <scope>NUCLEOTIDE SEQUENCE [LARGE SCALE GENOMIC DNA]</scope>
    <source>
        <strain evidence="1 2">CIRM-BIA 953</strain>
    </source>
</reference>
<accession>U4QER0</accession>
<dbReference type="SUPFAM" id="SSF54001">
    <property type="entry name" value="Cysteine proteinases"/>
    <property type="match status" value="1"/>
</dbReference>
<dbReference type="AlphaFoldDB" id="U4QER0"/>
<dbReference type="EMBL" id="CBUH010000026">
    <property type="protein sequence ID" value="CDI41556.1"/>
    <property type="molecule type" value="Genomic_DNA"/>
</dbReference>
<evidence type="ECO:0008006" key="3">
    <source>
        <dbReference type="Google" id="ProtNLM"/>
    </source>
</evidence>
<organism evidence="1 2">
    <name type="scientific">Lactobacillus helveticus CIRM-BIA 953</name>
    <dbReference type="NCBI Taxonomy" id="1226335"/>
    <lineage>
        <taxon>Bacteria</taxon>
        <taxon>Bacillati</taxon>
        <taxon>Bacillota</taxon>
        <taxon>Bacilli</taxon>
        <taxon>Lactobacillales</taxon>
        <taxon>Lactobacillaceae</taxon>
        <taxon>Lactobacillus</taxon>
    </lineage>
</organism>
<gene>
    <name evidence="1" type="ORF">LHCIRMBIA953_01574</name>
</gene>